<dbReference type="SUPFAM" id="SSF46689">
    <property type="entry name" value="Homeodomain-like"/>
    <property type="match status" value="1"/>
</dbReference>
<evidence type="ECO:0000313" key="3">
    <source>
        <dbReference type="EMBL" id="CAE0679359.1"/>
    </source>
</evidence>
<dbReference type="InterPro" id="IPR009057">
    <property type="entry name" value="Homeodomain-like_sf"/>
</dbReference>
<feature type="region of interest" description="Disordered" evidence="1">
    <location>
        <begin position="1"/>
        <end position="26"/>
    </location>
</feature>
<feature type="region of interest" description="Disordered" evidence="1">
    <location>
        <begin position="324"/>
        <end position="359"/>
    </location>
</feature>
<feature type="compositionally biased region" description="Polar residues" evidence="1">
    <location>
        <begin position="325"/>
        <end position="334"/>
    </location>
</feature>
<feature type="domain" description="Myb-like" evidence="2">
    <location>
        <begin position="132"/>
        <end position="178"/>
    </location>
</feature>
<accession>A0A6V3SZW7</accession>
<dbReference type="InterPro" id="IPR001005">
    <property type="entry name" value="SANT/Myb"/>
</dbReference>
<protein>
    <recommendedName>
        <fullName evidence="2">Myb-like domain-containing protein</fullName>
    </recommendedName>
</protein>
<dbReference type="PROSITE" id="PS50090">
    <property type="entry name" value="MYB_LIKE"/>
    <property type="match status" value="1"/>
</dbReference>
<dbReference type="AlphaFoldDB" id="A0A6V3SZW7"/>
<dbReference type="Pfam" id="PF00249">
    <property type="entry name" value="Myb_DNA-binding"/>
    <property type="match status" value="1"/>
</dbReference>
<dbReference type="SMART" id="SM00717">
    <property type="entry name" value="SANT"/>
    <property type="match status" value="1"/>
</dbReference>
<proteinExistence type="predicted"/>
<feature type="compositionally biased region" description="Basic and acidic residues" evidence="1">
    <location>
        <begin position="340"/>
        <end position="349"/>
    </location>
</feature>
<sequence>MGDEGFVIVPPPPEVPGGAAAKPSDSYDEADGFVHVSIAGHEEYLRTMMEKLKVSEDAPKCHESLESLEAMLSDLKILKERPTSSSDRDVAGAEDGDRRKICESSGLFRPRKVAKQERTRTTFHVRNIALSNRIPWTFNEELLLYRAHEQYGPNWSLIASILKSDLEEGGRLRTPEACCYHHCMLLVRGWKDKKTESRAREQKVKGLRKRRREVNFAVIVQSMKTIDHQNMAAATNLNAQDPELVPPHPSHLKALAGGLRMPRAKVSKLLMPHELVTFSNMNDSDWKDCALFGRNAMDAEVECEQKGPVQLCFRREIRQRLCTEARQTSSSSEYTPYKQLRSEEQDDKTGANLANQYIS</sequence>
<dbReference type="CDD" id="cd00167">
    <property type="entry name" value="SANT"/>
    <property type="match status" value="1"/>
</dbReference>
<dbReference type="EMBL" id="HBIV01044377">
    <property type="protein sequence ID" value="CAE0679359.1"/>
    <property type="molecule type" value="Transcribed_RNA"/>
</dbReference>
<reference evidence="3" key="1">
    <citation type="submission" date="2021-01" db="EMBL/GenBank/DDBJ databases">
        <authorList>
            <person name="Corre E."/>
            <person name="Pelletier E."/>
            <person name="Niang G."/>
            <person name="Scheremetjew M."/>
            <person name="Finn R."/>
            <person name="Kale V."/>
            <person name="Holt S."/>
            <person name="Cochrane G."/>
            <person name="Meng A."/>
            <person name="Brown T."/>
            <person name="Cohen L."/>
        </authorList>
    </citation>
    <scope>NUCLEOTIDE SEQUENCE</scope>
    <source>
        <strain evidence="3">CCCM811</strain>
    </source>
</reference>
<evidence type="ECO:0000259" key="2">
    <source>
        <dbReference type="PROSITE" id="PS50090"/>
    </source>
</evidence>
<gene>
    <name evidence="3" type="ORF">LGLO00237_LOCUS31142</name>
</gene>
<dbReference type="Gene3D" id="1.10.10.60">
    <property type="entry name" value="Homeodomain-like"/>
    <property type="match status" value="1"/>
</dbReference>
<evidence type="ECO:0000256" key="1">
    <source>
        <dbReference type="SAM" id="MobiDB-lite"/>
    </source>
</evidence>
<organism evidence="3">
    <name type="scientific">Lotharella globosa</name>
    <dbReference type="NCBI Taxonomy" id="91324"/>
    <lineage>
        <taxon>Eukaryota</taxon>
        <taxon>Sar</taxon>
        <taxon>Rhizaria</taxon>
        <taxon>Cercozoa</taxon>
        <taxon>Chlorarachniophyceae</taxon>
        <taxon>Lotharella</taxon>
    </lineage>
</organism>
<name>A0A6V3SZW7_9EUKA</name>